<evidence type="ECO:0000313" key="2">
    <source>
        <dbReference type="Proteomes" id="UP000236725"/>
    </source>
</evidence>
<dbReference type="AlphaFoldDB" id="A0A8G2BWD2"/>
<gene>
    <name evidence="1" type="ORF">SAMN05444001_108101</name>
</gene>
<sequence>MIYINKTIPFWETEKVLPLSYKTGVSIEDYENGAFLLLSDEQSAFHVAHPDATPLEVWKMELTPAPDPAPEPDPLKTARQAKLQEIVAQDEFSNKFFVSVLSGGTEIANVELWIDKDLRNSLYSITLPALQADGQTTTKLWTTGTPPQSIDVPIVWALDKLPLLEIYAKRTYDLKASNEAAAYAATTVEEIAQIDVKANYPYFLTFELNLDLNTQDNANNTTETNS</sequence>
<reference evidence="1 2" key="1">
    <citation type="submission" date="2016-10" db="EMBL/GenBank/DDBJ databases">
        <authorList>
            <person name="Varghese N."/>
            <person name="Submissions S."/>
        </authorList>
    </citation>
    <scope>NUCLEOTIDE SEQUENCE [LARGE SCALE GENOMIC DNA]</scope>
    <source>
        <strain evidence="1 2">DSM 29073</strain>
    </source>
</reference>
<keyword evidence="2" id="KW-1185">Reference proteome</keyword>
<name>A0A8G2BWD2_9BACT</name>
<evidence type="ECO:0000313" key="1">
    <source>
        <dbReference type="EMBL" id="SEF85998.1"/>
    </source>
</evidence>
<proteinExistence type="predicted"/>
<accession>A0A8G2BWD2</accession>
<organism evidence="1 2">
    <name type="scientific">Parabacteroides chinchillae</name>
    <dbReference type="NCBI Taxonomy" id="871327"/>
    <lineage>
        <taxon>Bacteria</taxon>
        <taxon>Pseudomonadati</taxon>
        <taxon>Bacteroidota</taxon>
        <taxon>Bacteroidia</taxon>
        <taxon>Bacteroidales</taxon>
        <taxon>Tannerellaceae</taxon>
        <taxon>Parabacteroides</taxon>
    </lineage>
</organism>
<protein>
    <submittedName>
        <fullName evidence="1">Uncharacterized protein</fullName>
    </submittedName>
</protein>
<dbReference type="RefSeq" id="WP_103983298.1">
    <property type="nucleotide sequence ID" value="NZ_FNVS01000008.1"/>
</dbReference>
<dbReference type="EMBL" id="FNVS01000008">
    <property type="protein sequence ID" value="SEF85998.1"/>
    <property type="molecule type" value="Genomic_DNA"/>
</dbReference>
<comment type="caution">
    <text evidence="1">The sequence shown here is derived from an EMBL/GenBank/DDBJ whole genome shotgun (WGS) entry which is preliminary data.</text>
</comment>
<dbReference type="Proteomes" id="UP000236725">
    <property type="component" value="Unassembled WGS sequence"/>
</dbReference>